<dbReference type="PANTHER" id="PTHR43884">
    <property type="entry name" value="ACYL-COA DEHYDROGENASE"/>
    <property type="match status" value="1"/>
</dbReference>
<feature type="domain" description="Acyl-CoA oxidase/dehydrogenase middle" evidence="7">
    <location>
        <begin position="124"/>
        <end position="217"/>
    </location>
</feature>
<dbReference type="Gene3D" id="2.40.110.10">
    <property type="entry name" value="Butyryl-CoA Dehydrogenase, subunit A, domain 2"/>
    <property type="match status" value="1"/>
</dbReference>
<dbReference type="InterPro" id="IPR046373">
    <property type="entry name" value="Acyl-CoA_Oxase/DH_mid-dom_sf"/>
</dbReference>
<dbReference type="PROSITE" id="PS00073">
    <property type="entry name" value="ACYL_COA_DH_2"/>
    <property type="match status" value="1"/>
</dbReference>
<evidence type="ECO:0000256" key="3">
    <source>
        <dbReference type="ARBA" id="ARBA00022630"/>
    </source>
</evidence>
<dbReference type="Proteomes" id="UP001058461">
    <property type="component" value="Chromosome"/>
</dbReference>
<dbReference type="Pfam" id="PF02770">
    <property type="entry name" value="Acyl-CoA_dh_M"/>
    <property type="match status" value="1"/>
</dbReference>
<protein>
    <submittedName>
        <fullName evidence="9">Acyl-CoA dehydrogenase family protein</fullName>
    </submittedName>
</protein>
<accession>A0ABY5HJF0</accession>
<keyword evidence="10" id="KW-1185">Reference proteome</keyword>
<reference evidence="9" key="1">
    <citation type="submission" date="2021-04" db="EMBL/GenBank/DDBJ databases">
        <title>Oceanospirillales bacteria with DddD are important DMSP degraders in coastal seawater.</title>
        <authorList>
            <person name="Liu J."/>
        </authorList>
    </citation>
    <scope>NUCLEOTIDE SEQUENCE</scope>
    <source>
        <strain evidence="9">D13-1</strain>
    </source>
</reference>
<dbReference type="RefSeq" id="WP_255854489.1">
    <property type="nucleotide sequence ID" value="NZ_CP073347.1"/>
</dbReference>
<dbReference type="EMBL" id="CP073347">
    <property type="protein sequence ID" value="UTW12413.1"/>
    <property type="molecule type" value="Genomic_DNA"/>
</dbReference>
<dbReference type="InterPro" id="IPR009075">
    <property type="entry name" value="AcylCo_DH/oxidase_C"/>
</dbReference>
<name>A0ABY5HJF0_9GAMM</name>
<dbReference type="InterPro" id="IPR006089">
    <property type="entry name" value="Acyl-CoA_DH_CS"/>
</dbReference>
<keyword evidence="5" id="KW-0560">Oxidoreductase</keyword>
<feature type="domain" description="Acyl-CoA dehydrogenase/oxidase C-terminal" evidence="6">
    <location>
        <begin position="230"/>
        <end position="377"/>
    </location>
</feature>
<dbReference type="InterPro" id="IPR009100">
    <property type="entry name" value="AcylCoA_DH/oxidase_NM_dom_sf"/>
</dbReference>
<dbReference type="Gene3D" id="1.20.140.10">
    <property type="entry name" value="Butyryl-CoA Dehydrogenase, subunit A, domain 3"/>
    <property type="match status" value="1"/>
</dbReference>
<evidence type="ECO:0000256" key="2">
    <source>
        <dbReference type="ARBA" id="ARBA00009347"/>
    </source>
</evidence>
<evidence type="ECO:0000256" key="1">
    <source>
        <dbReference type="ARBA" id="ARBA00001974"/>
    </source>
</evidence>
<dbReference type="Pfam" id="PF00441">
    <property type="entry name" value="Acyl-CoA_dh_1"/>
    <property type="match status" value="1"/>
</dbReference>
<dbReference type="PANTHER" id="PTHR43884:SF12">
    <property type="entry name" value="ISOVALERYL-COA DEHYDROGENASE, MITOCHONDRIAL-RELATED"/>
    <property type="match status" value="1"/>
</dbReference>
<dbReference type="InterPro" id="IPR037069">
    <property type="entry name" value="AcylCoA_DH/ox_N_sf"/>
</dbReference>
<dbReference type="SUPFAM" id="SSF56645">
    <property type="entry name" value="Acyl-CoA dehydrogenase NM domain-like"/>
    <property type="match status" value="1"/>
</dbReference>
<evidence type="ECO:0000259" key="7">
    <source>
        <dbReference type="Pfam" id="PF02770"/>
    </source>
</evidence>
<gene>
    <name evidence="9" type="ORF">KDW95_01640</name>
</gene>
<dbReference type="Pfam" id="PF02771">
    <property type="entry name" value="Acyl-CoA_dh_N"/>
    <property type="match status" value="1"/>
</dbReference>
<evidence type="ECO:0000256" key="4">
    <source>
        <dbReference type="ARBA" id="ARBA00022827"/>
    </source>
</evidence>
<keyword evidence="3 5" id="KW-0285">Flavoprotein</keyword>
<comment type="similarity">
    <text evidence="2 5">Belongs to the acyl-CoA dehydrogenase family.</text>
</comment>
<comment type="cofactor">
    <cofactor evidence="1 5">
        <name>FAD</name>
        <dbReference type="ChEBI" id="CHEBI:57692"/>
    </cofactor>
</comment>
<dbReference type="Gene3D" id="1.10.540.10">
    <property type="entry name" value="Acyl-CoA dehydrogenase/oxidase, N-terminal domain"/>
    <property type="match status" value="1"/>
</dbReference>
<evidence type="ECO:0000256" key="5">
    <source>
        <dbReference type="RuleBase" id="RU362125"/>
    </source>
</evidence>
<evidence type="ECO:0000313" key="9">
    <source>
        <dbReference type="EMBL" id="UTW12413.1"/>
    </source>
</evidence>
<dbReference type="InterPro" id="IPR036250">
    <property type="entry name" value="AcylCo_DH-like_C"/>
</dbReference>
<proteinExistence type="inferred from homology"/>
<sequence length="380" mass="42797">MQRKPFTEEQNMFREAFRAFLHKEVVPHQERWLEAGIVDREVFRKAGENGFLLCWADERDGGLGLRDFRYEQIMIEELALIGETGFAMNLHNRIVGPYIDRFGSDEQKQRFLPGCISGETILGVAMTEPDAGSDLAGMRATAQDRGDHFILNGSKTYITNGMLGDLFVVAAKSDPSNPRAIGLFLVERGMEGFSRGRKLKKMGQRSQDTAELFFENVVVPRANVLGDETRGFHYLMQGLAEERLQAGTRCVAAAQYAFGLTLDFIRERKVFGQALSQYQNTRFEMAQMSTEIDLAQVYVDRCVEEHNAGRLTPEDAARLKLFASELQGRVVDKGVQFHGGAGYMDEYPISRAYTDARVTRIFAGSSEIMKEIIARSLDLK</sequence>
<dbReference type="InterPro" id="IPR006091">
    <property type="entry name" value="Acyl-CoA_Oxase/DH_mid-dom"/>
</dbReference>
<dbReference type="PROSITE" id="PS00072">
    <property type="entry name" value="ACYL_COA_DH_1"/>
    <property type="match status" value="1"/>
</dbReference>
<organism evidence="9 10">
    <name type="scientific">Marinobacterium rhizophilum</name>
    <dbReference type="NCBI Taxonomy" id="420402"/>
    <lineage>
        <taxon>Bacteria</taxon>
        <taxon>Pseudomonadati</taxon>
        <taxon>Pseudomonadota</taxon>
        <taxon>Gammaproteobacteria</taxon>
        <taxon>Oceanospirillales</taxon>
        <taxon>Oceanospirillaceae</taxon>
        <taxon>Marinobacterium</taxon>
    </lineage>
</organism>
<dbReference type="InterPro" id="IPR013786">
    <property type="entry name" value="AcylCoA_DH/ox_N"/>
</dbReference>
<dbReference type="SUPFAM" id="SSF47203">
    <property type="entry name" value="Acyl-CoA dehydrogenase C-terminal domain-like"/>
    <property type="match status" value="1"/>
</dbReference>
<evidence type="ECO:0000259" key="8">
    <source>
        <dbReference type="Pfam" id="PF02771"/>
    </source>
</evidence>
<evidence type="ECO:0000259" key="6">
    <source>
        <dbReference type="Pfam" id="PF00441"/>
    </source>
</evidence>
<keyword evidence="4 5" id="KW-0274">FAD</keyword>
<feature type="domain" description="Acyl-CoA dehydrogenase/oxidase N-terminal" evidence="8">
    <location>
        <begin position="7"/>
        <end position="119"/>
    </location>
</feature>
<evidence type="ECO:0000313" key="10">
    <source>
        <dbReference type="Proteomes" id="UP001058461"/>
    </source>
</evidence>